<name>A0A136ISV0_9PEZI</name>
<feature type="domain" description="Enoyl reductase (ER)" evidence="3">
    <location>
        <begin position="15"/>
        <end position="361"/>
    </location>
</feature>
<dbReference type="InterPro" id="IPR020843">
    <property type="entry name" value="ER"/>
</dbReference>
<evidence type="ECO:0000256" key="2">
    <source>
        <dbReference type="ARBA" id="ARBA00023002"/>
    </source>
</evidence>
<dbReference type="SUPFAM" id="SSF51735">
    <property type="entry name" value="NAD(P)-binding Rossmann-fold domains"/>
    <property type="match status" value="1"/>
</dbReference>
<accession>A0A136ISV0</accession>
<dbReference type="GO" id="GO:0016651">
    <property type="term" value="F:oxidoreductase activity, acting on NAD(P)H"/>
    <property type="evidence" value="ECO:0007669"/>
    <property type="project" value="InterPro"/>
</dbReference>
<dbReference type="PANTHER" id="PTHR45348:SF2">
    <property type="entry name" value="ZINC-TYPE ALCOHOL DEHYDROGENASE-LIKE PROTEIN C2E1P3.01"/>
    <property type="match status" value="1"/>
</dbReference>
<dbReference type="SUPFAM" id="SSF50129">
    <property type="entry name" value="GroES-like"/>
    <property type="match status" value="1"/>
</dbReference>
<organism evidence="4 5">
    <name type="scientific">Microdochium bolleyi</name>
    <dbReference type="NCBI Taxonomy" id="196109"/>
    <lineage>
        <taxon>Eukaryota</taxon>
        <taxon>Fungi</taxon>
        <taxon>Dikarya</taxon>
        <taxon>Ascomycota</taxon>
        <taxon>Pezizomycotina</taxon>
        <taxon>Sordariomycetes</taxon>
        <taxon>Xylariomycetidae</taxon>
        <taxon>Xylariales</taxon>
        <taxon>Microdochiaceae</taxon>
        <taxon>Microdochium</taxon>
    </lineage>
</organism>
<dbReference type="AlphaFoldDB" id="A0A136ISV0"/>
<dbReference type="Pfam" id="PF00107">
    <property type="entry name" value="ADH_zinc_N"/>
    <property type="match status" value="1"/>
</dbReference>
<keyword evidence="2" id="KW-0560">Oxidoreductase</keyword>
<dbReference type="InterPro" id="IPR011032">
    <property type="entry name" value="GroES-like_sf"/>
</dbReference>
<dbReference type="InterPro" id="IPR013149">
    <property type="entry name" value="ADH-like_C"/>
</dbReference>
<reference evidence="5" key="1">
    <citation type="submission" date="2016-02" db="EMBL/GenBank/DDBJ databases">
        <title>Draft genome sequence of Microdochium bolleyi, a fungal endophyte of beachgrass.</title>
        <authorList>
            <consortium name="DOE Joint Genome Institute"/>
            <person name="David A.S."/>
            <person name="May G."/>
            <person name="Haridas S."/>
            <person name="Lim J."/>
            <person name="Wang M."/>
            <person name="Labutti K."/>
            <person name="Lipzen A."/>
            <person name="Barry K."/>
            <person name="Grigoriev I.V."/>
        </authorList>
    </citation>
    <scope>NUCLEOTIDE SEQUENCE [LARGE SCALE GENOMIC DNA]</scope>
    <source>
        <strain evidence="5">J235TASD1</strain>
    </source>
</reference>
<dbReference type="OrthoDB" id="10257049at2759"/>
<dbReference type="Proteomes" id="UP000070501">
    <property type="component" value="Unassembled WGS sequence"/>
</dbReference>
<evidence type="ECO:0000256" key="1">
    <source>
        <dbReference type="ARBA" id="ARBA00008072"/>
    </source>
</evidence>
<sequence>MSGIPSSFRAAFLDGQNKPIRIDTTSIATPVSADEVGIRVTATAINPVDWKLRDYGLFITSWPTVLGSDAAGVVVEVGSNFAAKFQAGDRVFFQGLLSKNDQCTFQEYTRIPAHVVGKIPDGVSDEEAAGLSLAGVTAAVGLYHTTGRSLTPAPWDGSGEGKSAGKGKAIVVLGGSTSVGQYLIQFARLSGYTRIVTSASSTHTEFLKTLGAHVVLDRKTQGGVQDYLDAIGEDVTLDFVYDAVQLDQAQLKGVQIIQAAHKVTPGASVVSVAQPDTDAAEAGRAGEGSRKRNVEVRPTMALGYSPDYRYVTEPMYEAIGRWLASGEFVPNRAQVVPGGLQAIDEAMELSKKGVSGIKLVVKF</sequence>
<dbReference type="Pfam" id="PF08240">
    <property type="entry name" value="ADH_N"/>
    <property type="match status" value="1"/>
</dbReference>
<dbReference type="STRING" id="196109.A0A136ISV0"/>
<dbReference type="EMBL" id="KQ964260">
    <property type="protein sequence ID" value="KXJ88042.1"/>
    <property type="molecule type" value="Genomic_DNA"/>
</dbReference>
<protein>
    <submittedName>
        <fullName evidence="4">Chaperonin 10-like protein</fullName>
    </submittedName>
</protein>
<gene>
    <name evidence="4" type="ORF">Micbo1qcDRAFT_123831</name>
</gene>
<proteinExistence type="inferred from homology"/>
<dbReference type="InterPro" id="IPR047122">
    <property type="entry name" value="Trans-enoyl_RdTase-like"/>
</dbReference>
<dbReference type="InterPro" id="IPR036291">
    <property type="entry name" value="NAD(P)-bd_dom_sf"/>
</dbReference>
<keyword evidence="5" id="KW-1185">Reference proteome</keyword>
<evidence type="ECO:0000313" key="4">
    <source>
        <dbReference type="EMBL" id="KXJ88042.1"/>
    </source>
</evidence>
<evidence type="ECO:0000313" key="5">
    <source>
        <dbReference type="Proteomes" id="UP000070501"/>
    </source>
</evidence>
<dbReference type="InterPro" id="IPR013154">
    <property type="entry name" value="ADH-like_N"/>
</dbReference>
<dbReference type="Gene3D" id="3.40.50.720">
    <property type="entry name" value="NAD(P)-binding Rossmann-like Domain"/>
    <property type="match status" value="1"/>
</dbReference>
<evidence type="ECO:0000259" key="3">
    <source>
        <dbReference type="SMART" id="SM00829"/>
    </source>
</evidence>
<dbReference type="SMART" id="SM00829">
    <property type="entry name" value="PKS_ER"/>
    <property type="match status" value="1"/>
</dbReference>
<dbReference type="InParanoid" id="A0A136ISV0"/>
<comment type="similarity">
    <text evidence="1">Belongs to the zinc-containing alcohol dehydrogenase family.</text>
</comment>
<dbReference type="CDD" id="cd08249">
    <property type="entry name" value="enoyl_reductase_like"/>
    <property type="match status" value="1"/>
</dbReference>
<dbReference type="PANTHER" id="PTHR45348">
    <property type="entry name" value="HYPOTHETICAL OXIDOREDUCTASE (EUROFUNG)"/>
    <property type="match status" value="1"/>
</dbReference>
<dbReference type="Gene3D" id="3.90.180.10">
    <property type="entry name" value="Medium-chain alcohol dehydrogenases, catalytic domain"/>
    <property type="match status" value="1"/>
</dbReference>